<dbReference type="PROSITE" id="PS01167">
    <property type="entry name" value="RIBOSOMAL_L17"/>
    <property type="match status" value="1"/>
</dbReference>
<dbReference type="PANTHER" id="PTHR14413">
    <property type="entry name" value="RIBOSOMAL PROTEIN L17"/>
    <property type="match status" value="1"/>
</dbReference>
<evidence type="ECO:0000256" key="2">
    <source>
        <dbReference type="ARBA" id="ARBA00022980"/>
    </source>
</evidence>
<dbReference type="InterPro" id="IPR000456">
    <property type="entry name" value="Ribosomal_bL17"/>
</dbReference>
<proteinExistence type="inferred from homology"/>
<dbReference type="GO" id="GO:0006412">
    <property type="term" value="P:translation"/>
    <property type="evidence" value="ECO:0007669"/>
    <property type="project" value="InterPro"/>
</dbReference>
<dbReference type="EMBL" id="CADCUR010000225">
    <property type="protein sequence ID" value="CAA9413790.1"/>
    <property type="molecule type" value="Genomic_DNA"/>
</dbReference>
<sequence length="148" mass="16645">MLRNMATSLIISEKGYIVTTVPKAKELRPFVEKVITLARRAKNLSGDQAKAQEVHLRRQAARFFHAGNSTFKAEQSRFRGAKGTTKEPIERTAGVKAVQMLFDELGTRYKDRNGGYTRIIKLGRRQGDNAEMAVIELVDNPRELAAKK</sequence>
<accession>A0A6J4PLQ7</accession>
<dbReference type="GO" id="GO:0022625">
    <property type="term" value="C:cytosolic large ribosomal subunit"/>
    <property type="evidence" value="ECO:0007669"/>
    <property type="project" value="TreeGrafter"/>
</dbReference>
<gene>
    <name evidence="7" type="ORF">AVDCRST_MAG74-2478</name>
</gene>
<dbReference type="GO" id="GO:0003735">
    <property type="term" value="F:structural constituent of ribosome"/>
    <property type="evidence" value="ECO:0007669"/>
    <property type="project" value="InterPro"/>
</dbReference>
<protein>
    <recommendedName>
        <fullName evidence="4 6">50S ribosomal protein L17</fullName>
    </recommendedName>
</protein>
<evidence type="ECO:0000313" key="7">
    <source>
        <dbReference type="EMBL" id="CAA9413790.1"/>
    </source>
</evidence>
<dbReference type="InterPro" id="IPR047859">
    <property type="entry name" value="Ribosomal_bL17_CS"/>
</dbReference>
<dbReference type="InterPro" id="IPR036373">
    <property type="entry name" value="Ribosomal_bL17_sf"/>
</dbReference>
<evidence type="ECO:0000256" key="5">
    <source>
        <dbReference type="RuleBase" id="RU000660"/>
    </source>
</evidence>
<evidence type="ECO:0000256" key="6">
    <source>
        <dbReference type="RuleBase" id="RU000661"/>
    </source>
</evidence>
<dbReference type="SUPFAM" id="SSF64263">
    <property type="entry name" value="Prokaryotic ribosomal protein L17"/>
    <property type="match status" value="1"/>
</dbReference>
<keyword evidence="3 5" id="KW-0687">Ribonucleoprotein</keyword>
<comment type="similarity">
    <text evidence="1 5">Belongs to the bacterial ribosomal protein bL17 family.</text>
</comment>
<name>A0A6J4PLQ7_9BACT</name>
<reference evidence="7" key="1">
    <citation type="submission" date="2020-02" db="EMBL/GenBank/DDBJ databases">
        <authorList>
            <person name="Meier V. D."/>
        </authorList>
    </citation>
    <scope>NUCLEOTIDE SEQUENCE</scope>
    <source>
        <strain evidence="7">AVDCRST_MAG74</strain>
    </source>
</reference>
<dbReference type="NCBIfam" id="TIGR00059">
    <property type="entry name" value="L17"/>
    <property type="match status" value="1"/>
</dbReference>
<evidence type="ECO:0000256" key="4">
    <source>
        <dbReference type="ARBA" id="ARBA00035494"/>
    </source>
</evidence>
<organism evidence="7">
    <name type="scientific">uncultured Pyrinomonadaceae bacterium</name>
    <dbReference type="NCBI Taxonomy" id="2283094"/>
    <lineage>
        <taxon>Bacteria</taxon>
        <taxon>Pseudomonadati</taxon>
        <taxon>Acidobacteriota</taxon>
        <taxon>Blastocatellia</taxon>
        <taxon>Blastocatellales</taxon>
        <taxon>Pyrinomonadaceae</taxon>
        <taxon>environmental samples</taxon>
    </lineage>
</organism>
<dbReference type="Gene3D" id="3.90.1030.10">
    <property type="entry name" value="Ribosomal protein L17"/>
    <property type="match status" value="1"/>
</dbReference>
<dbReference type="Pfam" id="PF01196">
    <property type="entry name" value="Ribosomal_L17"/>
    <property type="match status" value="1"/>
</dbReference>
<dbReference type="PANTHER" id="PTHR14413:SF16">
    <property type="entry name" value="LARGE RIBOSOMAL SUBUNIT PROTEIN BL17M"/>
    <property type="match status" value="1"/>
</dbReference>
<evidence type="ECO:0000256" key="3">
    <source>
        <dbReference type="ARBA" id="ARBA00023274"/>
    </source>
</evidence>
<keyword evidence="2 5" id="KW-0689">Ribosomal protein</keyword>
<dbReference type="AlphaFoldDB" id="A0A6J4PLQ7"/>
<evidence type="ECO:0000256" key="1">
    <source>
        <dbReference type="ARBA" id="ARBA00008777"/>
    </source>
</evidence>